<name>A0A8B9AMP5_PHODC</name>
<evidence type="ECO:0000256" key="3">
    <source>
        <dbReference type="ARBA" id="ARBA00022833"/>
    </source>
</evidence>
<dbReference type="SMART" id="SM00184">
    <property type="entry name" value="RING"/>
    <property type="match status" value="1"/>
</dbReference>
<dbReference type="GO" id="GO:0008270">
    <property type="term" value="F:zinc ion binding"/>
    <property type="evidence" value="ECO:0007669"/>
    <property type="project" value="UniProtKB-KW"/>
</dbReference>
<keyword evidence="1" id="KW-0479">Metal-binding</keyword>
<organism evidence="6 8">
    <name type="scientific">Phoenix dactylifera</name>
    <name type="common">Date palm</name>
    <dbReference type="NCBI Taxonomy" id="42345"/>
    <lineage>
        <taxon>Eukaryota</taxon>
        <taxon>Viridiplantae</taxon>
        <taxon>Streptophyta</taxon>
        <taxon>Embryophyta</taxon>
        <taxon>Tracheophyta</taxon>
        <taxon>Spermatophyta</taxon>
        <taxon>Magnoliopsida</taxon>
        <taxon>Liliopsida</taxon>
        <taxon>Arecaceae</taxon>
        <taxon>Coryphoideae</taxon>
        <taxon>Phoeniceae</taxon>
        <taxon>Phoenix</taxon>
    </lineage>
</organism>
<accession>A0A8B9AMP5</accession>
<dbReference type="Pfam" id="PF13639">
    <property type="entry name" value="zf-RING_2"/>
    <property type="match status" value="1"/>
</dbReference>
<dbReference type="SUPFAM" id="SSF57850">
    <property type="entry name" value="RING/U-box"/>
    <property type="match status" value="1"/>
</dbReference>
<evidence type="ECO:0000313" key="7">
    <source>
        <dbReference type="RefSeq" id="XP_038988020.1"/>
    </source>
</evidence>
<dbReference type="PANTHER" id="PTHR15710:SF196">
    <property type="entry name" value="F6A14.12 PROTEIN-RELATED"/>
    <property type="match status" value="1"/>
</dbReference>
<dbReference type="KEGG" id="pda:120112526"/>
<keyword evidence="3" id="KW-0862">Zinc</keyword>
<dbReference type="Proteomes" id="UP000228380">
    <property type="component" value="Chromosome 11"/>
</dbReference>
<dbReference type="PANTHER" id="PTHR15710">
    <property type="entry name" value="E3 UBIQUITIN-PROTEIN LIGASE PRAJA"/>
    <property type="match status" value="1"/>
</dbReference>
<evidence type="ECO:0000256" key="1">
    <source>
        <dbReference type="ARBA" id="ARBA00022723"/>
    </source>
</evidence>
<dbReference type="RefSeq" id="XP_038988021.1">
    <property type="nucleotide sequence ID" value="XM_039132093.1"/>
</dbReference>
<dbReference type="GO" id="GO:0005737">
    <property type="term" value="C:cytoplasm"/>
    <property type="evidence" value="ECO:0007669"/>
    <property type="project" value="TreeGrafter"/>
</dbReference>
<sequence length="229" mass="26054">MALYFGDTTTYVSALLKGRNLGASARPLAPVEVHLHVYEYIDGGQRLACRPEFTDFSMYLGHLVDLRDLRHMIPEILFHTFYNDLDTRRFWEEKLIDYAADVGLIAFNAGVQELELTVEIHIRNLARRLLEVEQEMVELAINASDEEIGRGDFGGTPASEASIRELEVVKYDGVGGEFEDNGCSICLEEFELEMEVTRMPCKHVFHGGCLTQWLEKSHLCPLCRQEIPI</sequence>
<dbReference type="GO" id="GO:0016567">
    <property type="term" value="P:protein ubiquitination"/>
    <property type="evidence" value="ECO:0007669"/>
    <property type="project" value="TreeGrafter"/>
</dbReference>
<dbReference type="InterPro" id="IPR001841">
    <property type="entry name" value="Znf_RING"/>
</dbReference>
<keyword evidence="2 4" id="KW-0863">Zinc-finger</keyword>
<reference evidence="7 8" key="2">
    <citation type="submission" date="2025-04" db="UniProtKB">
        <authorList>
            <consortium name="RefSeq"/>
        </authorList>
    </citation>
    <scope>IDENTIFICATION</scope>
    <source>
        <tissue evidence="7 8">Young leaves</tissue>
    </source>
</reference>
<dbReference type="PROSITE" id="PS50089">
    <property type="entry name" value="ZF_RING_2"/>
    <property type="match status" value="1"/>
</dbReference>
<feature type="domain" description="RING-type" evidence="5">
    <location>
        <begin position="183"/>
        <end position="224"/>
    </location>
</feature>
<evidence type="ECO:0000313" key="8">
    <source>
        <dbReference type="RefSeq" id="XP_038988021.1"/>
    </source>
</evidence>
<proteinExistence type="predicted"/>
<keyword evidence="6" id="KW-1185">Reference proteome</keyword>
<protein>
    <submittedName>
        <fullName evidence="7 8">E3 ubiquitin-protein ligase ZNRF3-like</fullName>
    </submittedName>
</protein>
<evidence type="ECO:0000256" key="4">
    <source>
        <dbReference type="PROSITE-ProRule" id="PRU00175"/>
    </source>
</evidence>
<evidence type="ECO:0000259" key="5">
    <source>
        <dbReference type="PROSITE" id="PS50089"/>
    </source>
</evidence>
<dbReference type="AlphaFoldDB" id="A0A8B9AMP5"/>
<gene>
    <name evidence="8" type="primary">LOC120112526</name>
    <name evidence="7" type="synonym">LOC120112525</name>
</gene>
<evidence type="ECO:0000313" key="6">
    <source>
        <dbReference type="Proteomes" id="UP000228380"/>
    </source>
</evidence>
<dbReference type="Gene3D" id="3.30.40.10">
    <property type="entry name" value="Zinc/RING finger domain, C3HC4 (zinc finger)"/>
    <property type="match status" value="1"/>
</dbReference>
<dbReference type="OrthoDB" id="21204at2759"/>
<dbReference type="InterPro" id="IPR013083">
    <property type="entry name" value="Znf_RING/FYVE/PHD"/>
</dbReference>
<evidence type="ECO:0000256" key="2">
    <source>
        <dbReference type="ARBA" id="ARBA00022771"/>
    </source>
</evidence>
<dbReference type="GO" id="GO:0061630">
    <property type="term" value="F:ubiquitin protein ligase activity"/>
    <property type="evidence" value="ECO:0007669"/>
    <property type="project" value="TreeGrafter"/>
</dbReference>
<reference evidence="6" key="1">
    <citation type="journal article" date="2019" name="Nat. Commun.">
        <title>Genome-wide association mapping of date palm fruit traits.</title>
        <authorList>
            <person name="Hazzouri K.M."/>
            <person name="Gros-Balthazard M."/>
            <person name="Flowers J.M."/>
            <person name="Copetti D."/>
            <person name="Lemansour A."/>
            <person name="Lebrun M."/>
            <person name="Masmoudi K."/>
            <person name="Ferrand S."/>
            <person name="Dhar M.I."/>
            <person name="Fresquez Z.A."/>
            <person name="Rosas U."/>
            <person name="Zhang J."/>
            <person name="Talag J."/>
            <person name="Lee S."/>
            <person name="Kudrna D."/>
            <person name="Powell R.F."/>
            <person name="Leitch I.J."/>
            <person name="Krueger R.R."/>
            <person name="Wing R.A."/>
            <person name="Amiri K.M.A."/>
            <person name="Purugganan M.D."/>
        </authorList>
    </citation>
    <scope>NUCLEOTIDE SEQUENCE [LARGE SCALE GENOMIC DNA]</scope>
    <source>
        <strain evidence="6">cv. Khalas</strain>
    </source>
</reference>
<dbReference type="RefSeq" id="XP_038988020.1">
    <property type="nucleotide sequence ID" value="XM_039132092.1"/>
</dbReference>
<dbReference type="GeneID" id="120112526"/>
<dbReference type="KEGG" id="pda:120112525"/>